<dbReference type="InterPro" id="IPR036388">
    <property type="entry name" value="WH-like_DNA-bd_sf"/>
</dbReference>
<keyword evidence="4" id="KW-0597">Phosphoprotein</keyword>
<reference evidence="8" key="1">
    <citation type="submission" date="2016-10" db="EMBL/GenBank/DDBJ databases">
        <authorList>
            <person name="Varghese N."/>
            <person name="Submissions S."/>
        </authorList>
    </citation>
    <scope>NUCLEOTIDE SEQUENCE [LARGE SCALE GENOMIC DNA]</scope>
    <source>
        <strain evidence="8">CGMCC 1.7736</strain>
    </source>
</reference>
<dbReference type="CDD" id="cd00156">
    <property type="entry name" value="REC"/>
    <property type="match status" value="1"/>
</dbReference>
<gene>
    <name evidence="7" type="ORF">SAMN04487947_0764</name>
</gene>
<keyword evidence="8" id="KW-1185">Reference proteome</keyword>
<dbReference type="Pfam" id="PF01638">
    <property type="entry name" value="HxlR"/>
    <property type="match status" value="1"/>
</dbReference>
<dbReference type="SUPFAM" id="SSF46785">
    <property type="entry name" value="Winged helix' DNA-binding domain"/>
    <property type="match status" value="1"/>
</dbReference>
<evidence type="ECO:0000313" key="7">
    <source>
        <dbReference type="EMBL" id="SFR38683.1"/>
    </source>
</evidence>
<dbReference type="Gene3D" id="3.40.50.2300">
    <property type="match status" value="1"/>
</dbReference>
<evidence type="ECO:0000256" key="1">
    <source>
        <dbReference type="ARBA" id="ARBA00023015"/>
    </source>
</evidence>
<dbReference type="EMBL" id="FOYT01000001">
    <property type="protein sequence ID" value="SFR38683.1"/>
    <property type="molecule type" value="Genomic_DNA"/>
</dbReference>
<dbReference type="InterPro" id="IPR036390">
    <property type="entry name" value="WH_DNA-bd_sf"/>
</dbReference>
<keyword evidence="2" id="KW-0238">DNA-binding</keyword>
<dbReference type="SMART" id="SM00448">
    <property type="entry name" value="REC"/>
    <property type="match status" value="1"/>
</dbReference>
<dbReference type="InterPro" id="IPR011006">
    <property type="entry name" value="CheY-like_superfamily"/>
</dbReference>
<dbReference type="InterPro" id="IPR001789">
    <property type="entry name" value="Sig_transdc_resp-reg_receiver"/>
</dbReference>
<dbReference type="Proteomes" id="UP000198531">
    <property type="component" value="Unassembled WGS sequence"/>
</dbReference>
<sequence length="276" mass="30129">MTDRDPSLRAVLEGAAVVGKKWHPAVVYSLVTDGPAGFSDLERRLDVSAKVLNDALADLVDDGLVERHELQTSPLRVEYTPTAAGRELAAVLSDLGRWADRHRGDGSPVVLVVDDDPRLTEMYASMLSGFEVRAANDGTEGLAAVGEDVDVVLLDRKMPDVSGEHVAERIADQYPEIRVALLASARLDEAALSVPFDRYVRKPVTATELAEAVEDLLTPRSEQARRYLSVVAKMTAFRGDTGTEAYRELEARRERLARDLDDPERIAAGAGLLPEE</sequence>
<dbReference type="OrthoDB" id="10490at2157"/>
<dbReference type="InterPro" id="IPR002577">
    <property type="entry name" value="HTH_HxlR"/>
</dbReference>
<dbReference type="STRING" id="553469.SAMN04487947_0764"/>
<feature type="domain" description="Response regulatory" evidence="5">
    <location>
        <begin position="109"/>
        <end position="217"/>
    </location>
</feature>
<dbReference type="AlphaFoldDB" id="A0A1I6G921"/>
<evidence type="ECO:0000313" key="8">
    <source>
        <dbReference type="Proteomes" id="UP000198531"/>
    </source>
</evidence>
<evidence type="ECO:0000256" key="2">
    <source>
        <dbReference type="ARBA" id="ARBA00023125"/>
    </source>
</evidence>
<evidence type="ECO:0000259" key="5">
    <source>
        <dbReference type="PROSITE" id="PS50110"/>
    </source>
</evidence>
<feature type="modified residue" description="4-aspartylphosphate" evidence="4">
    <location>
        <position position="155"/>
    </location>
</feature>
<protein>
    <submittedName>
        <fullName evidence="7">Transcriptional regulator, HxlR family</fullName>
    </submittedName>
</protein>
<keyword evidence="3" id="KW-0804">Transcription</keyword>
<dbReference type="Pfam" id="PF00072">
    <property type="entry name" value="Response_reg"/>
    <property type="match status" value="1"/>
</dbReference>
<dbReference type="SUPFAM" id="SSF52172">
    <property type="entry name" value="CheY-like"/>
    <property type="match status" value="1"/>
</dbReference>
<evidence type="ECO:0000259" key="6">
    <source>
        <dbReference type="PROSITE" id="PS51118"/>
    </source>
</evidence>
<dbReference type="PROSITE" id="PS51118">
    <property type="entry name" value="HTH_HXLR"/>
    <property type="match status" value="1"/>
</dbReference>
<dbReference type="PANTHER" id="PTHR33204">
    <property type="entry name" value="TRANSCRIPTIONAL REGULATOR, MARR FAMILY"/>
    <property type="match status" value="1"/>
</dbReference>
<evidence type="ECO:0000256" key="3">
    <source>
        <dbReference type="ARBA" id="ARBA00023163"/>
    </source>
</evidence>
<accession>A0A1I6G921</accession>
<organism evidence="7 8">
    <name type="scientific">Halogeometricum rufum</name>
    <dbReference type="NCBI Taxonomy" id="553469"/>
    <lineage>
        <taxon>Archaea</taxon>
        <taxon>Methanobacteriati</taxon>
        <taxon>Methanobacteriota</taxon>
        <taxon>Stenosarchaea group</taxon>
        <taxon>Halobacteria</taxon>
        <taxon>Halobacteriales</taxon>
        <taxon>Haloferacaceae</taxon>
        <taxon>Halogeometricum</taxon>
    </lineage>
</organism>
<evidence type="ECO:0000256" key="4">
    <source>
        <dbReference type="PROSITE-ProRule" id="PRU00169"/>
    </source>
</evidence>
<dbReference type="RefSeq" id="WP_089804739.1">
    <property type="nucleotide sequence ID" value="NZ_FOYT01000001.1"/>
</dbReference>
<dbReference type="Gene3D" id="1.10.10.10">
    <property type="entry name" value="Winged helix-like DNA-binding domain superfamily/Winged helix DNA-binding domain"/>
    <property type="match status" value="1"/>
</dbReference>
<proteinExistence type="predicted"/>
<keyword evidence="1" id="KW-0805">Transcription regulation</keyword>
<name>A0A1I6G921_9EURY</name>
<dbReference type="GO" id="GO:0000160">
    <property type="term" value="P:phosphorelay signal transduction system"/>
    <property type="evidence" value="ECO:0007669"/>
    <property type="project" value="InterPro"/>
</dbReference>
<dbReference type="PANTHER" id="PTHR33204:SF18">
    <property type="entry name" value="TRANSCRIPTIONAL REGULATORY PROTEIN"/>
    <property type="match status" value="1"/>
</dbReference>
<dbReference type="PROSITE" id="PS50110">
    <property type="entry name" value="RESPONSE_REGULATORY"/>
    <property type="match status" value="1"/>
</dbReference>
<feature type="domain" description="HTH hxlR-type" evidence="6">
    <location>
        <begin position="5"/>
        <end position="107"/>
    </location>
</feature>
<dbReference type="GO" id="GO:0003677">
    <property type="term" value="F:DNA binding"/>
    <property type="evidence" value="ECO:0007669"/>
    <property type="project" value="UniProtKB-KW"/>
</dbReference>